<evidence type="ECO:0000313" key="1">
    <source>
        <dbReference type="EMBL" id="RPA96340.1"/>
    </source>
</evidence>
<gene>
    <name evidence="1" type="ORF">L873DRAFT_1743871</name>
</gene>
<name>A0A3N4JIV7_9PEZI</name>
<dbReference type="AlphaFoldDB" id="A0A3N4JIV7"/>
<reference evidence="1 2" key="1">
    <citation type="journal article" date="2018" name="Nat. Ecol. Evol.">
        <title>Pezizomycetes genomes reveal the molecular basis of ectomycorrhizal truffle lifestyle.</title>
        <authorList>
            <person name="Murat C."/>
            <person name="Payen T."/>
            <person name="Noel B."/>
            <person name="Kuo A."/>
            <person name="Morin E."/>
            <person name="Chen J."/>
            <person name="Kohler A."/>
            <person name="Krizsan K."/>
            <person name="Balestrini R."/>
            <person name="Da Silva C."/>
            <person name="Montanini B."/>
            <person name="Hainaut M."/>
            <person name="Levati E."/>
            <person name="Barry K.W."/>
            <person name="Belfiori B."/>
            <person name="Cichocki N."/>
            <person name="Clum A."/>
            <person name="Dockter R.B."/>
            <person name="Fauchery L."/>
            <person name="Guy J."/>
            <person name="Iotti M."/>
            <person name="Le Tacon F."/>
            <person name="Lindquist E.A."/>
            <person name="Lipzen A."/>
            <person name="Malagnac F."/>
            <person name="Mello A."/>
            <person name="Molinier V."/>
            <person name="Miyauchi S."/>
            <person name="Poulain J."/>
            <person name="Riccioni C."/>
            <person name="Rubini A."/>
            <person name="Sitrit Y."/>
            <person name="Splivallo R."/>
            <person name="Traeger S."/>
            <person name="Wang M."/>
            <person name="Zifcakova L."/>
            <person name="Wipf D."/>
            <person name="Zambonelli A."/>
            <person name="Paolocci F."/>
            <person name="Nowrousian M."/>
            <person name="Ottonello S."/>
            <person name="Baldrian P."/>
            <person name="Spatafora J.W."/>
            <person name="Henrissat B."/>
            <person name="Nagy L.G."/>
            <person name="Aury J.M."/>
            <person name="Wincker P."/>
            <person name="Grigoriev I.V."/>
            <person name="Bonfante P."/>
            <person name="Martin F.M."/>
        </authorList>
    </citation>
    <scope>NUCLEOTIDE SEQUENCE [LARGE SCALE GENOMIC DNA]</scope>
    <source>
        <strain evidence="1 2">120613-1</strain>
    </source>
</reference>
<dbReference type="Proteomes" id="UP000276215">
    <property type="component" value="Unassembled WGS sequence"/>
</dbReference>
<evidence type="ECO:0000313" key="2">
    <source>
        <dbReference type="Proteomes" id="UP000276215"/>
    </source>
</evidence>
<proteinExistence type="predicted"/>
<sequence>MMVSNLTRRSFCKIMTDSETRNFSPSLACYSSSYISGTALWTLIFLGTGWSRFVGVTCCDA</sequence>
<keyword evidence="2" id="KW-1185">Reference proteome</keyword>
<organism evidence="1 2">
    <name type="scientific">Choiromyces venosus 120613-1</name>
    <dbReference type="NCBI Taxonomy" id="1336337"/>
    <lineage>
        <taxon>Eukaryota</taxon>
        <taxon>Fungi</taxon>
        <taxon>Dikarya</taxon>
        <taxon>Ascomycota</taxon>
        <taxon>Pezizomycotina</taxon>
        <taxon>Pezizomycetes</taxon>
        <taxon>Pezizales</taxon>
        <taxon>Tuberaceae</taxon>
        <taxon>Choiromyces</taxon>
    </lineage>
</organism>
<accession>A0A3N4JIV7</accession>
<dbReference type="EMBL" id="ML120415">
    <property type="protein sequence ID" value="RPA96340.1"/>
    <property type="molecule type" value="Genomic_DNA"/>
</dbReference>
<protein>
    <submittedName>
        <fullName evidence="1">Uncharacterized protein</fullName>
    </submittedName>
</protein>